<dbReference type="SUPFAM" id="SSF51316">
    <property type="entry name" value="Mss4-like"/>
    <property type="match status" value="1"/>
</dbReference>
<dbReference type="InterPro" id="IPR011057">
    <property type="entry name" value="Mss4-like_sf"/>
</dbReference>
<dbReference type="InterPro" id="IPR006913">
    <property type="entry name" value="CENP-V/GFA"/>
</dbReference>
<dbReference type="OrthoDB" id="2212170at2759"/>
<dbReference type="AlphaFoldDB" id="A0A9P4K612"/>
<evidence type="ECO:0000256" key="1">
    <source>
        <dbReference type="ARBA" id="ARBA00005495"/>
    </source>
</evidence>
<gene>
    <name evidence="6" type="ORF">CC78DRAFT_536563</name>
</gene>
<name>A0A9P4K612_9PLEO</name>
<evidence type="ECO:0000256" key="4">
    <source>
        <dbReference type="ARBA" id="ARBA00023239"/>
    </source>
</evidence>
<proteinExistence type="inferred from homology"/>
<evidence type="ECO:0000256" key="3">
    <source>
        <dbReference type="ARBA" id="ARBA00022833"/>
    </source>
</evidence>
<dbReference type="GO" id="GO:0046872">
    <property type="term" value="F:metal ion binding"/>
    <property type="evidence" value="ECO:0007669"/>
    <property type="project" value="UniProtKB-KW"/>
</dbReference>
<dbReference type="PANTHER" id="PTHR33337:SF40">
    <property type="entry name" value="CENP-V_GFA DOMAIN-CONTAINING PROTEIN-RELATED"/>
    <property type="match status" value="1"/>
</dbReference>
<evidence type="ECO:0000256" key="2">
    <source>
        <dbReference type="ARBA" id="ARBA00022723"/>
    </source>
</evidence>
<dbReference type="Gene3D" id="3.90.1590.10">
    <property type="entry name" value="glutathione-dependent formaldehyde- activating enzyme (gfa)"/>
    <property type="match status" value="1"/>
</dbReference>
<keyword evidence="4" id="KW-0456">Lyase</keyword>
<evidence type="ECO:0000313" key="7">
    <source>
        <dbReference type="Proteomes" id="UP000800093"/>
    </source>
</evidence>
<dbReference type="GO" id="GO:0016846">
    <property type="term" value="F:carbon-sulfur lyase activity"/>
    <property type="evidence" value="ECO:0007669"/>
    <property type="project" value="InterPro"/>
</dbReference>
<comment type="similarity">
    <text evidence="1">Belongs to the Gfa family.</text>
</comment>
<dbReference type="EMBL" id="ML986688">
    <property type="protein sequence ID" value="KAF2260134.1"/>
    <property type="molecule type" value="Genomic_DNA"/>
</dbReference>
<comment type="caution">
    <text evidence="6">The sequence shown here is derived from an EMBL/GenBank/DDBJ whole genome shotgun (WGS) entry which is preliminary data.</text>
</comment>
<evidence type="ECO:0000259" key="5">
    <source>
        <dbReference type="PROSITE" id="PS51891"/>
    </source>
</evidence>
<evidence type="ECO:0000313" key="6">
    <source>
        <dbReference type="EMBL" id="KAF2260134.1"/>
    </source>
</evidence>
<sequence>MAIEGHCNCASIKITIPELPSHSSVCFCANCRRAGSGILSVNYLFDLSDVEVHDLKGTMRNYRDTNTKTGNTITRRFCGECGSPIMTLLPKGTKIILKAGLFDQIPPPISEVFGHAKVPWVKIDAVGRTNLG</sequence>
<keyword evidence="3" id="KW-0862">Zinc</keyword>
<dbReference type="Pfam" id="PF04828">
    <property type="entry name" value="GFA"/>
    <property type="match status" value="1"/>
</dbReference>
<feature type="domain" description="CENP-V/GFA" evidence="5">
    <location>
        <begin position="3"/>
        <end position="110"/>
    </location>
</feature>
<dbReference type="PANTHER" id="PTHR33337">
    <property type="entry name" value="GFA DOMAIN-CONTAINING PROTEIN"/>
    <property type="match status" value="1"/>
</dbReference>
<reference evidence="7" key="1">
    <citation type="journal article" date="2020" name="Stud. Mycol.">
        <title>101 Dothideomycetes genomes: A test case for predicting lifestyles and emergence of pathogens.</title>
        <authorList>
            <person name="Haridas S."/>
            <person name="Albert R."/>
            <person name="Binder M."/>
            <person name="Bloem J."/>
            <person name="LaButti K."/>
            <person name="Salamov A."/>
            <person name="Andreopoulos B."/>
            <person name="Baker S."/>
            <person name="Barry K."/>
            <person name="Bills G."/>
            <person name="Bluhm B."/>
            <person name="Cannon C."/>
            <person name="Castanera R."/>
            <person name="Culley D."/>
            <person name="Daum C."/>
            <person name="Ezra D."/>
            <person name="Gonzalez J."/>
            <person name="Henrissat B."/>
            <person name="Kuo A."/>
            <person name="Liang C."/>
            <person name="Lipzen A."/>
            <person name="Lutzoni F."/>
            <person name="Magnuson J."/>
            <person name="Mondo S."/>
            <person name="Nolan M."/>
            <person name="Ohm R."/>
            <person name="Pangilinan J."/>
            <person name="Park H.-J."/>
            <person name="Ramirez L."/>
            <person name="Alfaro M."/>
            <person name="Sun H."/>
            <person name="Tritt A."/>
            <person name="Yoshinaga Y."/>
            <person name="Zwiers L.-H."/>
            <person name="Turgeon B."/>
            <person name="Goodwin S."/>
            <person name="Spatafora J."/>
            <person name="Crous P."/>
            <person name="Grigoriev I."/>
        </authorList>
    </citation>
    <scope>NUCLEOTIDE SEQUENCE [LARGE SCALE GENOMIC DNA]</scope>
    <source>
        <strain evidence="7">CBS 304.66</strain>
    </source>
</reference>
<dbReference type="Proteomes" id="UP000800093">
    <property type="component" value="Unassembled WGS sequence"/>
</dbReference>
<dbReference type="PROSITE" id="PS51891">
    <property type="entry name" value="CENP_V_GFA"/>
    <property type="match status" value="1"/>
</dbReference>
<protein>
    <recommendedName>
        <fullName evidence="5">CENP-V/GFA domain-containing protein</fullName>
    </recommendedName>
</protein>
<organism evidence="6 7">
    <name type="scientific">Lojkania enalia</name>
    <dbReference type="NCBI Taxonomy" id="147567"/>
    <lineage>
        <taxon>Eukaryota</taxon>
        <taxon>Fungi</taxon>
        <taxon>Dikarya</taxon>
        <taxon>Ascomycota</taxon>
        <taxon>Pezizomycotina</taxon>
        <taxon>Dothideomycetes</taxon>
        <taxon>Pleosporomycetidae</taxon>
        <taxon>Pleosporales</taxon>
        <taxon>Pleosporales incertae sedis</taxon>
        <taxon>Lojkania</taxon>
    </lineage>
</organism>
<keyword evidence="2" id="KW-0479">Metal-binding</keyword>
<keyword evidence="7" id="KW-1185">Reference proteome</keyword>
<accession>A0A9P4K612</accession>
<feature type="non-terminal residue" evidence="6">
    <location>
        <position position="132"/>
    </location>
</feature>